<evidence type="ECO:0000256" key="3">
    <source>
        <dbReference type="ARBA" id="ARBA00023242"/>
    </source>
</evidence>
<dbReference type="EMBL" id="CAXLJM020000049">
    <property type="protein sequence ID" value="CAL8113253.1"/>
    <property type="molecule type" value="Genomic_DNA"/>
</dbReference>
<comment type="caution">
    <text evidence="4">The sequence shown here is derived from an EMBL/GenBank/DDBJ whole genome shotgun (WGS) entry which is preliminary data.</text>
</comment>
<evidence type="ECO:0000313" key="4">
    <source>
        <dbReference type="EMBL" id="CAL8113253.1"/>
    </source>
</evidence>
<evidence type="ECO:0000256" key="1">
    <source>
        <dbReference type="ARBA" id="ARBA00004123"/>
    </source>
</evidence>
<evidence type="ECO:0008006" key="6">
    <source>
        <dbReference type="Google" id="ProtNLM"/>
    </source>
</evidence>
<reference evidence="4 5" key="1">
    <citation type="submission" date="2024-08" db="EMBL/GenBank/DDBJ databases">
        <authorList>
            <person name="Cucini C."/>
            <person name="Frati F."/>
        </authorList>
    </citation>
    <scope>NUCLEOTIDE SEQUENCE [LARGE SCALE GENOMIC DNA]</scope>
</reference>
<dbReference type="PANTHER" id="PTHR15114:SF1">
    <property type="entry name" value="REPLICATION PROTEIN A 14 KDA SUBUNIT"/>
    <property type="match status" value="1"/>
</dbReference>
<dbReference type="PANTHER" id="PTHR15114">
    <property type="entry name" value="REPLICATION PROTEIN A3"/>
    <property type="match status" value="1"/>
</dbReference>
<organism evidence="4 5">
    <name type="scientific">Orchesella dallaii</name>
    <dbReference type="NCBI Taxonomy" id="48710"/>
    <lineage>
        <taxon>Eukaryota</taxon>
        <taxon>Metazoa</taxon>
        <taxon>Ecdysozoa</taxon>
        <taxon>Arthropoda</taxon>
        <taxon>Hexapoda</taxon>
        <taxon>Collembola</taxon>
        <taxon>Entomobryomorpha</taxon>
        <taxon>Entomobryoidea</taxon>
        <taxon>Orchesellidae</taxon>
        <taxon>Orchesellinae</taxon>
        <taxon>Orchesella</taxon>
    </lineage>
</organism>
<comment type="similarity">
    <text evidence="2">Belongs to the replication factor A protein 3 family.</text>
</comment>
<dbReference type="Pfam" id="PF08661">
    <property type="entry name" value="Rep_fac-A_3"/>
    <property type="match status" value="1"/>
</dbReference>
<evidence type="ECO:0000256" key="2">
    <source>
        <dbReference type="ARBA" id="ARBA00009761"/>
    </source>
</evidence>
<dbReference type="CDD" id="cd04479">
    <property type="entry name" value="RPA3"/>
    <property type="match status" value="1"/>
</dbReference>
<name>A0ABP1QWR8_9HEXA</name>
<gene>
    <name evidence="4" type="ORF">ODALV1_LOCUS15961</name>
</gene>
<keyword evidence="3" id="KW-0539">Nucleus</keyword>
<sequence>MSEQHTSPHRARVNGAFLHQYHGKPVCLLGTIIRADGGGTSFQVKASDGNQINVRLRSPISEPLSGLVEVYGIGQGKNLVVAESFTSFPDTLGNNFEMNTYNEAVKLLHSVEGSHNPWIPTS</sequence>
<dbReference type="SUPFAM" id="SSF50249">
    <property type="entry name" value="Nucleic acid-binding proteins"/>
    <property type="match status" value="1"/>
</dbReference>
<accession>A0ABP1QWR8</accession>
<protein>
    <recommendedName>
        <fullName evidence="6">Replication protein A 14 kDa subunit</fullName>
    </recommendedName>
</protein>
<evidence type="ECO:0000313" key="5">
    <source>
        <dbReference type="Proteomes" id="UP001642540"/>
    </source>
</evidence>
<dbReference type="InterPro" id="IPR012340">
    <property type="entry name" value="NA-bd_OB-fold"/>
</dbReference>
<comment type="subcellular location">
    <subcellularLocation>
        <location evidence="1">Nucleus</location>
    </subcellularLocation>
</comment>
<dbReference type="InterPro" id="IPR013970">
    <property type="entry name" value="Rfa2"/>
</dbReference>
<dbReference type="Proteomes" id="UP001642540">
    <property type="component" value="Unassembled WGS sequence"/>
</dbReference>
<proteinExistence type="inferred from homology"/>
<keyword evidence="5" id="KW-1185">Reference proteome</keyword>
<dbReference type="Gene3D" id="2.40.50.140">
    <property type="entry name" value="Nucleic acid-binding proteins"/>
    <property type="match status" value="1"/>
</dbReference>